<keyword evidence="1" id="KW-0694">RNA-binding</keyword>
<evidence type="ECO:0000313" key="2">
    <source>
        <dbReference type="EMBL" id="QGR19013.1"/>
    </source>
</evidence>
<dbReference type="SUPFAM" id="SSF100950">
    <property type="entry name" value="NagB/RpiA/CoA transferase-like"/>
    <property type="match status" value="1"/>
</dbReference>
<dbReference type="GO" id="GO:0003723">
    <property type="term" value="F:RNA binding"/>
    <property type="evidence" value="ECO:0007669"/>
    <property type="project" value="UniProtKB-KW"/>
</dbReference>
<dbReference type="RefSeq" id="WP_156005325.1">
    <property type="nucleotide sequence ID" value="NZ_CP045483.1"/>
</dbReference>
<dbReference type="GeneID" id="42797964"/>
<dbReference type="InterPro" id="IPR037171">
    <property type="entry name" value="NagB/RpiA_transferase-like"/>
</dbReference>
<keyword evidence="2" id="KW-0436">Ligase</keyword>
<dbReference type="InterPro" id="IPR002698">
    <property type="entry name" value="FTHF_cligase"/>
</dbReference>
<evidence type="ECO:0000313" key="3">
    <source>
        <dbReference type="Proteomes" id="UP000423396"/>
    </source>
</evidence>
<dbReference type="KEGG" id="sazo:D1868_02790"/>
<dbReference type="GO" id="GO:0016874">
    <property type="term" value="F:ligase activity"/>
    <property type="evidence" value="ECO:0007669"/>
    <property type="project" value="UniProtKB-KW"/>
</dbReference>
<dbReference type="Proteomes" id="UP000423396">
    <property type="component" value="Chromosome"/>
</dbReference>
<dbReference type="Gene3D" id="3.40.50.10420">
    <property type="entry name" value="NagB/RpiA/CoA transferase-like"/>
    <property type="match status" value="1"/>
</dbReference>
<dbReference type="EMBL" id="CP045483">
    <property type="protein sequence ID" value="QGR19013.1"/>
    <property type="molecule type" value="Genomic_DNA"/>
</dbReference>
<dbReference type="PANTHER" id="PTHR13017">
    <property type="entry name" value="5-FORMYLTETRAHYDROFOLATE CYCLO-LIGASE-RELATED"/>
    <property type="match status" value="1"/>
</dbReference>
<gene>
    <name evidence="2" type="ORF">D1868_02790</name>
</gene>
<organism evidence="2 3">
    <name type="scientific">Stygiolobus azoricus</name>
    <dbReference type="NCBI Taxonomy" id="41675"/>
    <lineage>
        <taxon>Archaea</taxon>
        <taxon>Thermoproteota</taxon>
        <taxon>Thermoprotei</taxon>
        <taxon>Sulfolobales</taxon>
        <taxon>Sulfolobaceae</taxon>
        <taxon>Stygiolobus</taxon>
    </lineage>
</organism>
<protein>
    <submittedName>
        <fullName evidence="2">5-formyltetrahydrofolate cyclo-ligase</fullName>
    </submittedName>
</protein>
<dbReference type="InterPro" id="IPR024185">
    <property type="entry name" value="FTHF_cligase-like_sf"/>
</dbReference>
<sequence>MEETNIAAFPRPVFGRIPNFKGAEKAAEKLLSTPEFQKAKFIKVNPDSPQRYVRELALRQGKIVLVPTPRLKGDFYLLDPSKIRDFREASKISGFAKYGEVADIYSIPNIDLVVVGSVAVTLSGDRVGKGEGYSELEFAILRELNKVNEKTPVVTTVHDIQIVESIPVEPYDVPLDIIATPTRVIRVNRTREKPPGLLLEYLTKEKIEDTPFLKKYLGQRKRNNTL</sequence>
<accession>A0A650CML4</accession>
<dbReference type="Pfam" id="PF01812">
    <property type="entry name" value="5-FTHF_cyc-lig"/>
    <property type="match status" value="1"/>
</dbReference>
<dbReference type="FunFam" id="3.40.50.10420:FF:000001">
    <property type="entry name" value="Methenyltetrahydrofolate synthase domain-containing protein"/>
    <property type="match status" value="1"/>
</dbReference>
<dbReference type="GO" id="GO:0005737">
    <property type="term" value="C:cytoplasm"/>
    <property type="evidence" value="ECO:0007669"/>
    <property type="project" value="TreeGrafter"/>
</dbReference>
<proteinExistence type="predicted"/>
<reference evidence="2 3" key="1">
    <citation type="submission" date="2019-10" db="EMBL/GenBank/DDBJ databases">
        <title>Genome Sequences from Six Type Strain Members of the Archaeal Family Sulfolobaceae: Acidianus ambivalens, Acidianus infernus, Metallosphaera prunae, Stygiolobus azoricus, Sulfolobus metallicus, and Sulfurisphaera ohwakuensis.</title>
        <authorList>
            <person name="Counts J.A."/>
            <person name="Kelly R.M."/>
        </authorList>
    </citation>
    <scope>NUCLEOTIDE SEQUENCE [LARGE SCALE GENOMIC DNA]</scope>
    <source>
        <strain evidence="2 3">FC6</strain>
    </source>
</reference>
<dbReference type="AlphaFoldDB" id="A0A650CML4"/>
<dbReference type="PANTHER" id="PTHR13017:SF0">
    <property type="entry name" value="METHENYLTETRAHYDROFOLATE SYNTHASE DOMAIN-CONTAINING PROTEIN"/>
    <property type="match status" value="1"/>
</dbReference>
<name>A0A650CML4_9CREN</name>
<dbReference type="OrthoDB" id="18307at2157"/>
<evidence type="ECO:0000256" key="1">
    <source>
        <dbReference type="ARBA" id="ARBA00022884"/>
    </source>
</evidence>
<keyword evidence="3" id="KW-1185">Reference proteome</keyword>